<keyword evidence="1" id="KW-1133">Transmembrane helix</keyword>
<feature type="transmembrane region" description="Helical" evidence="1">
    <location>
        <begin position="68"/>
        <end position="87"/>
    </location>
</feature>
<sequence>MIRIVQSWFWCLRWLTLLGAFAVACLLLFTPGGTAPSGPPGADKVVHVLIFGMLAVSSRFARIGEKATLAWVLAFAACSEVIQALWVPRRDGSLLDLLADAVGLLTGLWLWKKIRGEPRRRQALE</sequence>
<dbReference type="EMBL" id="PECH01000008">
    <property type="protein sequence ID" value="TDZ79264.1"/>
    <property type="molecule type" value="Genomic_DNA"/>
</dbReference>
<feature type="transmembrane region" description="Helical" evidence="1">
    <location>
        <begin position="44"/>
        <end position="61"/>
    </location>
</feature>
<evidence type="ECO:0000313" key="2">
    <source>
        <dbReference type="EMBL" id="TDZ79264.1"/>
    </source>
</evidence>
<dbReference type="NCBIfam" id="NF037970">
    <property type="entry name" value="vanZ_1"/>
    <property type="match status" value="1"/>
</dbReference>
<dbReference type="PROSITE" id="PS51257">
    <property type="entry name" value="PROKAR_LIPOPROTEIN"/>
    <property type="match status" value="1"/>
</dbReference>
<keyword evidence="1" id="KW-0812">Transmembrane</keyword>
<dbReference type="RefSeq" id="WP_134071791.1">
    <property type="nucleotide sequence ID" value="NZ_PECH01000008.1"/>
</dbReference>
<evidence type="ECO:0008006" key="4">
    <source>
        <dbReference type="Google" id="ProtNLM"/>
    </source>
</evidence>
<feature type="transmembrane region" description="Helical" evidence="1">
    <location>
        <begin position="93"/>
        <end position="111"/>
    </location>
</feature>
<dbReference type="AlphaFoldDB" id="A0A4R8S2U7"/>
<proteinExistence type="predicted"/>
<keyword evidence="1" id="KW-0472">Membrane</keyword>
<dbReference type="Proteomes" id="UP000295117">
    <property type="component" value="Unassembled WGS sequence"/>
</dbReference>
<organism evidence="2 3">
    <name type="scientific">Mycobacteroides salmoniphilum</name>
    <dbReference type="NCBI Taxonomy" id="404941"/>
    <lineage>
        <taxon>Bacteria</taxon>
        <taxon>Bacillati</taxon>
        <taxon>Actinomycetota</taxon>
        <taxon>Actinomycetes</taxon>
        <taxon>Mycobacteriales</taxon>
        <taxon>Mycobacteriaceae</taxon>
        <taxon>Mycobacteroides</taxon>
    </lineage>
</organism>
<reference evidence="2 3" key="1">
    <citation type="journal article" date="2019" name="Sci. Rep.">
        <title>Extended insight into the Mycobacterium chelonae-abscessus complex through whole genome sequencing of Mycobacterium salmoniphilum outbreak and Mycobacterium salmoniphilum-like strains.</title>
        <authorList>
            <person name="Behra P.R.K."/>
            <person name="Das S."/>
            <person name="Pettersson B.M.F."/>
            <person name="Shirreff L."/>
            <person name="DuCote T."/>
            <person name="Jacobsson K.G."/>
            <person name="Ennis D.G."/>
            <person name="Kirsebom L.A."/>
        </authorList>
    </citation>
    <scope>NUCLEOTIDE SEQUENCE [LARGE SCALE GENOMIC DNA]</scope>
    <source>
        <strain evidence="2 3">DE 4585</strain>
    </source>
</reference>
<gene>
    <name evidence="2" type="ORF">DE4585_02999</name>
</gene>
<evidence type="ECO:0000313" key="3">
    <source>
        <dbReference type="Proteomes" id="UP000295117"/>
    </source>
</evidence>
<name>A0A4R8S2U7_9MYCO</name>
<accession>A0A4R8S2U7</accession>
<evidence type="ECO:0000256" key="1">
    <source>
        <dbReference type="SAM" id="Phobius"/>
    </source>
</evidence>
<protein>
    <recommendedName>
        <fullName evidence="4">VanZ like family protein</fullName>
    </recommendedName>
</protein>
<comment type="caution">
    <text evidence="2">The sequence shown here is derived from an EMBL/GenBank/DDBJ whole genome shotgun (WGS) entry which is preliminary data.</text>
</comment>